<sequence length="82" mass="9382">MGDRLDMQSMIFLILQFGFNCGICLQIGSLRLQQEKLEIFMSKVSVFTVKRSKLKRKNIHKVEDPRVSDLGVKKAKNVVISV</sequence>
<evidence type="ECO:0000313" key="3">
    <source>
        <dbReference type="Proteomes" id="UP001630127"/>
    </source>
</evidence>
<keyword evidence="1" id="KW-0472">Membrane</keyword>
<evidence type="ECO:0000313" key="2">
    <source>
        <dbReference type="EMBL" id="KAL3513013.1"/>
    </source>
</evidence>
<dbReference type="EMBL" id="JBJUIK010000011">
    <property type="protein sequence ID" value="KAL3513013.1"/>
    <property type="molecule type" value="Genomic_DNA"/>
</dbReference>
<dbReference type="Proteomes" id="UP001630127">
    <property type="component" value="Unassembled WGS sequence"/>
</dbReference>
<gene>
    <name evidence="2" type="ORF">ACH5RR_025730</name>
</gene>
<protein>
    <submittedName>
        <fullName evidence="2">Uncharacterized protein</fullName>
    </submittedName>
</protein>
<reference evidence="2 3" key="1">
    <citation type="submission" date="2024-11" db="EMBL/GenBank/DDBJ databases">
        <title>A near-complete genome assembly of Cinchona calisaya.</title>
        <authorList>
            <person name="Lian D.C."/>
            <person name="Zhao X.W."/>
            <person name="Wei L."/>
        </authorList>
    </citation>
    <scope>NUCLEOTIDE SEQUENCE [LARGE SCALE GENOMIC DNA]</scope>
    <source>
        <tissue evidence="2">Nenye</tissue>
    </source>
</reference>
<dbReference type="AlphaFoldDB" id="A0ABD2Z0G6"/>
<organism evidence="2 3">
    <name type="scientific">Cinchona calisaya</name>
    <dbReference type="NCBI Taxonomy" id="153742"/>
    <lineage>
        <taxon>Eukaryota</taxon>
        <taxon>Viridiplantae</taxon>
        <taxon>Streptophyta</taxon>
        <taxon>Embryophyta</taxon>
        <taxon>Tracheophyta</taxon>
        <taxon>Spermatophyta</taxon>
        <taxon>Magnoliopsida</taxon>
        <taxon>eudicotyledons</taxon>
        <taxon>Gunneridae</taxon>
        <taxon>Pentapetalae</taxon>
        <taxon>asterids</taxon>
        <taxon>lamiids</taxon>
        <taxon>Gentianales</taxon>
        <taxon>Rubiaceae</taxon>
        <taxon>Cinchonoideae</taxon>
        <taxon>Cinchoneae</taxon>
        <taxon>Cinchona</taxon>
    </lineage>
</organism>
<evidence type="ECO:0000256" key="1">
    <source>
        <dbReference type="SAM" id="Phobius"/>
    </source>
</evidence>
<comment type="caution">
    <text evidence="2">The sequence shown here is derived from an EMBL/GenBank/DDBJ whole genome shotgun (WGS) entry which is preliminary data.</text>
</comment>
<keyword evidence="1" id="KW-0812">Transmembrane</keyword>
<feature type="transmembrane region" description="Helical" evidence="1">
    <location>
        <begin position="12"/>
        <end position="32"/>
    </location>
</feature>
<accession>A0ABD2Z0G6</accession>
<keyword evidence="3" id="KW-1185">Reference proteome</keyword>
<name>A0ABD2Z0G6_9GENT</name>
<keyword evidence="1" id="KW-1133">Transmembrane helix</keyword>
<proteinExistence type="predicted"/>